<feature type="domain" description="Dynein heavy chain coiled coil stalk" evidence="21">
    <location>
        <begin position="2867"/>
        <end position="3214"/>
    </location>
</feature>
<feature type="domain" description="Dynein heavy chain ATP-binding dynein motor region" evidence="23">
    <location>
        <begin position="3240"/>
        <end position="3459"/>
    </location>
</feature>
<dbReference type="FunFam" id="3.40.50.300:FF:001328">
    <property type="entry name" value="Dynein heavy chain 6, axonemal"/>
    <property type="match status" value="1"/>
</dbReference>
<dbReference type="OrthoDB" id="5593012at2759"/>
<evidence type="ECO:0000256" key="2">
    <source>
        <dbReference type="ARBA" id="ARBA00008887"/>
    </source>
</evidence>
<dbReference type="Gene3D" id="3.40.50.300">
    <property type="entry name" value="P-loop containing nucleotide triphosphate hydrolases"/>
    <property type="match status" value="5"/>
</dbReference>
<evidence type="ECO:0000256" key="6">
    <source>
        <dbReference type="ARBA" id="ARBA00022741"/>
    </source>
</evidence>
<dbReference type="FunFam" id="1.20.140.100:FF:000001">
    <property type="entry name" value="dynein heavy chain 17, axonemal"/>
    <property type="match status" value="1"/>
</dbReference>
<keyword evidence="15" id="KW-0966">Cell projection</keyword>
<name>A0A2R6XDA4_MARPO</name>
<sequence length="4311" mass="491014">MDSKRKSLQSARASNRGSKLLQPEPRRPSMVTAVPGSHRHSLVEEAKKPETNSRRASVKSVGIIKPESAMDVDDDKDFPDQADCGEVYDSMEVEEPVVVMDYFEQLETALMRTKAELHMKMSELPPVISKEKLFTLGLPHVYDTDMFNRSPSNRIATNYSPAADRFVEMKPEVRVVHHEESSIYLDYLATPLETKKEWVIPDLMKPEVANEKLHATALARLHRDRRVKAGLKRSLSPDSDKSSWVYPENERYFRGGSPKMTKVVPTKETLVSLRASWKKIKCTDDPEPSSTESCASTWDESGSESGSEFCLKCGIHHVNMGTLEFNRARKISAYGGKIGKRISIVDRKYFPAPPIVESPRSRIKARSKPTPCSAQNIYSAAENIIKYEYYLDEGVEEKYITPLREKWLTSAAHRIGNRWQLRLPSETYHDVMVHVALQIKYYYLYSMRKAITDYVLKDESERKRLGLVNLDQALQALSTGFIGKPTTVQILSQHWRNAVLEAHDSLALKMFRLNPLALEVMALWEKNFSNSLFLEVMSANFTAGLPYELAAFETEQKDLASKRRVLIIREWLPLVCDKLKYAIPKPTMEMIGFYQAMAVLMSRQIRQLVEDSIVSYTKFFAQYKEGSSYEWEGSQEDTAKVPALPVEGSGDVKADTTDGIFAMEPPTEEKLRQFFGKQRLASDKTSSENWSPPFYISLKNDHGVYSCEPTFEELAESLLRVVDWSVYESSGFMRVDSDHIDPSMRTMPHMVLEDELVQVAKNYLRQIVFANSKGPQQIMRSFEKFKDLASLNAYAFAKDFGLMEKPLEEYKDTLAKYNERTVQAQEASANEIDCGLVRVRCEAFKQTLIDKAQLVNTLLKQQVLAQMTAGHQEVIDRHEHISNTVGKDPTNAEEATSLRKYFFAAANEMAVLERMLEENKRREFFLEEAMFGLPEDDFQKMMVAREWPKRIRVILSVHQRRIQEEYDHYEAGLKKRRVEFAKKLEIYGEEIKKFETYGDIEKSPVIGKLAMDLSKGLEEALDIAELINTEEGYFGMPPSRFPQIQTLTTALEPYLKLWGIAHSFKTNEEEWMIAWLNTLDTEKIEGEVMTWWRTVFKLVKQFTDVLPEPAKVAVALKALLDRFKESLPLLKCLCNPGLRARHFIQISEVVGFEVHNDDGTNFRQLLRLQIDEHIVKLEEISEYASKEFALERSLDTMESDWKPLKFEYSLYKNTGANILKGGPIEEAQLMLDEHVVKTQNMLASAFAAPFQERLQIWLGKVTLLQQILVEWLKMQASWMYLEPIFGSEDILEQMPKEGGLFHQNDKVWRRIMAAAEKCDIMLDACAIENLLQDLKKSNVDLDVVQKGLNYYLETKRLAFPRFFFLSNDELLEILSETKDPLRVQPFLKKCFEGINTLVFEANLDIISMVSVEKEKIDFTRITNPKFAKGNVERWLIEVEKMMRETLLVVAQKAAADYAVTARTQWILKWPGMIVLCASQIHWTREVAEAIQAGGEAGLNQYEEKCSLQLQDLVKLVRGELTTLERFTIGALCVVDVHARDVVTLLKTSGVTKDTDFEWLCQLRYSLIDGAVIVMMVNATRKYGYEYLGNSARLVITPLTDRCYRTLMGALHLNLGGAPEGPAGTGKTETTKDLAKALAMQCVVFNCSDGLDYLAMGKFFKGLAASGAWACFDEFNRIDLEVLSVIAQQILTIQRAIMAGVTRFNFEGTDLPLISTCTTFITMNPGYAGRSELPDNLKALFRPVAMMVPNYAMIGEITLYSYGYLNARDMARKLVATYRLCSEQLSSQDHYDYGMRAVIAVLRAAGNLKRRYREDDEAVLMLRAIRDVNLPKFLSHDIPLFEGIMSDLFPGVILPEPDYVNILNCIKDNCKKTNLQPTEVFCKKILELYEMIIVRHGLMLVGYSFGAKTSAYKILAASLSDLCVAGLNNENISKYKVLNPKSITMGQLYGQFDPVSHEWTDGVLATTFRQMSIDLSPDRNWLIFDGPVDAIWIENMNTVLDDNKKLCLMSGEIIQMTASMNLIFEVQDLAAASPATVSRCGMIYVEPSTLGWRPLLKSWLIALPEPMQERYREQIAKLCEWLLPPCLRCVQKNCKLVMPMQEQNMVQSMLRILTCLSQPELTDKIMSEKMDGNLRATWVDCITLFALVWSVGACMDTDQRTKFDFLLKKLLANQPPEEYKPHILTPARKVAINFPDGKSVYDCVFRKDKGKWGLWLDFVDDQGPAVDADFVKIIVSTADTAKYTFMFQTIIDKNMPLLLAGPTGTGKSVYVKQYMMKLDPAKWQSMFFNFSAQTSANQTQDIIDGKLIKRRPGVFGPQKGKQCVIFVDDLSMPALEKYGAQPPVELLRQWMDHHGWYDRNDLTFRNIEDVQFVSAMGPPGGGKNPVTNRYLRHFNVVVVTAFSDPTMQRIFSTLVDFWMKRARYSAAILKLRGPLVNATIEIYQVVQKELLPTPEKSHYTYNLRDLGKVFLGLQFAPIEIGDDTYKIVRLWAHECLRVFYDRLINDKDRLWFCELLAEQLEKHFRERFGKVYGTFSHSEVKKGDISPAILQYVMAGDFMIPGADPMLYDEITDEEQLLRIMLSYLEDYNDLTSTPMNLVLFQFAIQHIARICRVIKQPGGNVLMVGVGGSGRQSLARLAAFIEGFDVYQVELSKNFGMPEWRESIGIMLRKAGELDKKVMFLFPDTQIKMEGFVEDINSLLNTGEVPNLYDAGDLGAICEGIRPRAKRAKRDGSRLELLSFFVDECNRNMRIALAFSPIGDTFRERLRKFPSLVNCCTIDWFSAWPTEALRSVAVRFLATLNAERKVIREIVDITVYFHTSVQEMAVDYFTQLRRYCYVTPTSFLELINLYKTLLEQKQNEVKGFKHRYEMGLLKLEKSAEDVNVMGRELELLQPKLDASTQEVMDLLRVIDRETVEANKVRTVVLAEEAAANIKADEAKAIKEDTEAELQIVMPILEEALRALDTLTKNDISELKGMKSPPLPVRIVMEAVCIMKNIKPTRMKDPSGSGKMIDDYWESSKKMLADADFLKSLKEYDKDNIPPAVIVKVRPYIENPDMDPTKIQAVSKAAYGLCCWIGAMEKYDKAAKIVAPKQAALKVAEGEYKEVMSKLKEKQDALKVVEARLAELDATLLEAREKKKAVQDEADTCAMKISRANQLMTGLGGEKTRWTASAEAFGQTYIKLTGDILLASGMISYLGVFTPAFRDIAIKNWWQMCKDRRVPCSDSFSLSSILADPVQVRAWNIAGLPKDSSSVDNGAIVSNCRRWPLMIDPQGQANKWVKNMEGEKLVICKLADTDFLRKLENAIQFGKSVLLENIGTELDAVLEPVLLRSTFKHSGSICIKLGDNILEYHNKFRLYITTKLRNPHYSPEISAKVTLLNFMITTEGLIDQLLGIAVAKERPELEEQKNQLIIQGAKNKQQLKEIEDKTLEVLSQEGNILEDETGIQVLNSSKILSEDITEKQRVAETTEAVIDETRMSYIPVAKLASILFFCVSDMANIEPMYQYSLPWFVELFVSSILNSTKDPDLNIRLENLNIHFKYSIYCNVSRSLFEKDKILFVLLMSIKIIGGEGHMDPEELRFFMTGGVALEKEPDKPEGPDALWINDKIWGELYRLSKLENFTDLYLNIGNEIKHWRRIFDSTKPQEEPLPSPWAEDLHTFQKLLILRAIRPDKVVLGVTNYVEEVLGKKFIEPLPLNLEACYMDASSTTPLVFVLSPGSDPMSSLLKLSSDKGAKLQTVSLGQGQGPVATAIMQEAAKDGSWVALQNCHLAVSWMPTFEKYWETELTSKEKVHEKFRLWLTSYPSEHFPVAVLQNAVKMTNEPPSGLKANMTGSYLMYPISDPEFFGHCSKEKEWRRMLYGLCFFHAYVQERRKFGPLGWNIPYEFNESDLRISVRQLKMFIEEYPEEIPYKALNYLTGECNYGGRVTDDHDRRTLLTILSDFYCEKIHQDDYPFSESGIYKAPPYGEYQSYIDFIKELPSQPTPEIYGFHDNADITKDMTSTERLLTSLLLAAPSTQAATKSGDKKGPSPDEQLLNIVVDIQGKIPANFDIEQAQIKFPVTYLESMNTVLCQELERYNKLITIIRISLDQIQKAVKGLIVMSSDLELLGRNLVDGKIPVMWAAKSYPSRKPLANYVADLLNRVAFFQDWVSNGSPMIFWISGFFFTQSFLTGAKQNFARAKHFPIDMIDFEFQVIEDPATITTKPEVGVYVKGLFLEGARYDYKTHALGESQQKVLYTPAPIIWMIPNEVIKFKSFPHYMCPMYKTSDRRGILSTTGHSTNFVMEVLLPSLHPQSHWIKRGVALLTQLDE</sequence>
<dbReference type="FunFam" id="1.20.1270.280:FF:000001">
    <property type="entry name" value="dynein heavy chain 7, axonemal"/>
    <property type="match status" value="1"/>
</dbReference>
<evidence type="ECO:0000256" key="11">
    <source>
        <dbReference type="ARBA" id="ARBA00023054"/>
    </source>
</evidence>
<keyword evidence="5" id="KW-0677">Repeat</keyword>
<accession>A0A2R6XDA4</accession>
<dbReference type="Pfam" id="PF17857">
    <property type="entry name" value="AAA_lid_1"/>
    <property type="match status" value="1"/>
</dbReference>
<feature type="domain" description="Dynein heavy chain hydrolytic ATP-binding dynein motor region" evidence="20">
    <location>
        <begin position="1582"/>
        <end position="1908"/>
    </location>
</feature>
<dbReference type="Gene3D" id="1.10.287.2620">
    <property type="match status" value="1"/>
</dbReference>
<evidence type="ECO:0000256" key="1">
    <source>
        <dbReference type="ARBA" id="ARBA00004611"/>
    </source>
</evidence>
<organism evidence="28 29">
    <name type="scientific">Marchantia polymorpha</name>
    <name type="common">Common liverwort</name>
    <name type="synonym">Marchantia aquatica</name>
    <dbReference type="NCBI Taxonomy" id="3197"/>
    <lineage>
        <taxon>Eukaryota</taxon>
        <taxon>Viridiplantae</taxon>
        <taxon>Streptophyta</taxon>
        <taxon>Embryophyta</taxon>
        <taxon>Marchantiophyta</taxon>
        <taxon>Marchantiopsida</taxon>
        <taxon>Marchantiidae</taxon>
        <taxon>Marchantiales</taxon>
        <taxon>Marchantiaceae</taxon>
        <taxon>Marchantia</taxon>
    </lineage>
</organism>
<keyword evidence="7" id="KW-0970">Cilium biogenesis/degradation</keyword>
<dbReference type="GO" id="GO:0005874">
    <property type="term" value="C:microtubule"/>
    <property type="evidence" value="ECO:0007669"/>
    <property type="project" value="UniProtKB-KW"/>
</dbReference>
<dbReference type="Gene3D" id="6.10.140.1060">
    <property type="match status" value="1"/>
</dbReference>
<dbReference type="FunFam" id="1.10.287.2620:FF:000002">
    <property type="entry name" value="Dynein heavy chain 2, axonemal"/>
    <property type="match status" value="1"/>
</dbReference>
<dbReference type="Gene3D" id="1.20.1270.280">
    <property type="match status" value="1"/>
</dbReference>
<dbReference type="Pfam" id="PF12775">
    <property type="entry name" value="AAA_7"/>
    <property type="match status" value="1"/>
</dbReference>
<proteinExistence type="inferred from homology"/>
<dbReference type="Proteomes" id="UP000244005">
    <property type="component" value="Unassembled WGS sequence"/>
</dbReference>
<evidence type="ECO:0000256" key="7">
    <source>
        <dbReference type="ARBA" id="ARBA00022794"/>
    </source>
</evidence>
<dbReference type="Gene3D" id="3.20.180.20">
    <property type="entry name" value="Dynein heavy chain, N-terminal domain 2"/>
    <property type="match status" value="1"/>
</dbReference>
<dbReference type="GO" id="GO:0003341">
    <property type="term" value="P:cilium movement"/>
    <property type="evidence" value="ECO:0007669"/>
    <property type="project" value="UniProtKB-ARBA"/>
</dbReference>
<gene>
    <name evidence="28" type="ORF">MARPO_0022s0169</name>
</gene>
<evidence type="ECO:0000259" key="19">
    <source>
        <dbReference type="Pfam" id="PF08393"/>
    </source>
</evidence>
<keyword evidence="29" id="KW-1185">Reference proteome</keyword>
<dbReference type="InterPro" id="IPR041466">
    <property type="entry name" value="Dynein_AAA5_ext"/>
</dbReference>
<dbReference type="InterPro" id="IPR041658">
    <property type="entry name" value="AAA_lid_11"/>
</dbReference>
<dbReference type="Pfam" id="PF08393">
    <property type="entry name" value="DHC_N2"/>
    <property type="match status" value="1"/>
</dbReference>
<dbReference type="InterPro" id="IPR035699">
    <property type="entry name" value="AAA_6"/>
</dbReference>
<evidence type="ECO:0000256" key="4">
    <source>
        <dbReference type="ARBA" id="ARBA00022701"/>
    </source>
</evidence>
<dbReference type="InterPro" id="IPR004273">
    <property type="entry name" value="Dynein_heavy_D6_P-loop"/>
</dbReference>
<feature type="domain" description="Dynein heavy chain AAA 5 extension" evidence="24">
    <location>
        <begin position="2075"/>
        <end position="2215"/>
    </location>
</feature>
<keyword evidence="14" id="KW-0206">Cytoskeleton</keyword>
<dbReference type="Pfam" id="PF17852">
    <property type="entry name" value="Dynein_AAA_lid"/>
    <property type="match status" value="1"/>
</dbReference>
<evidence type="ECO:0000259" key="26">
    <source>
        <dbReference type="Pfam" id="PF18198"/>
    </source>
</evidence>
<dbReference type="SUPFAM" id="SSF52540">
    <property type="entry name" value="P-loop containing nucleoside triphosphate hydrolases"/>
    <property type="match status" value="4"/>
</dbReference>
<evidence type="ECO:0000256" key="16">
    <source>
        <dbReference type="SAM" id="Coils"/>
    </source>
</evidence>
<dbReference type="FunFam" id="3.40.50.300:FF:002141">
    <property type="entry name" value="Dynein heavy chain"/>
    <property type="match status" value="1"/>
</dbReference>
<evidence type="ECO:0000313" key="28">
    <source>
        <dbReference type="EMBL" id="PTQ44083.1"/>
    </source>
</evidence>
<evidence type="ECO:0000259" key="24">
    <source>
        <dbReference type="Pfam" id="PF17852"/>
    </source>
</evidence>
<evidence type="ECO:0000256" key="14">
    <source>
        <dbReference type="ARBA" id="ARBA00023212"/>
    </source>
</evidence>
<dbReference type="GO" id="GO:0005524">
    <property type="term" value="F:ATP binding"/>
    <property type="evidence" value="ECO:0007669"/>
    <property type="project" value="UniProtKB-KW"/>
</dbReference>
<dbReference type="FunFam" id="1.20.920.30:FF:000002">
    <property type="entry name" value="Dynein axonemal heavy chain 3"/>
    <property type="match status" value="1"/>
</dbReference>
<dbReference type="InterPro" id="IPR043160">
    <property type="entry name" value="Dynein_C_barrel"/>
</dbReference>
<dbReference type="InterPro" id="IPR043157">
    <property type="entry name" value="Dynein_AAA1S"/>
</dbReference>
<dbReference type="GO" id="GO:0051959">
    <property type="term" value="F:dynein light intermediate chain binding"/>
    <property type="evidence" value="ECO:0007669"/>
    <property type="project" value="InterPro"/>
</dbReference>
<protein>
    <submittedName>
        <fullName evidence="28">Uncharacterized protein</fullName>
    </submittedName>
</protein>
<dbReference type="Pfam" id="PF03028">
    <property type="entry name" value="Dynein_heavy"/>
    <property type="match status" value="1"/>
</dbReference>
<dbReference type="Gene3D" id="1.20.920.30">
    <property type="match status" value="1"/>
</dbReference>
<dbReference type="Gene3D" id="1.10.472.130">
    <property type="match status" value="1"/>
</dbReference>
<dbReference type="InterPro" id="IPR024317">
    <property type="entry name" value="Dynein_heavy_chain_D4_dom"/>
</dbReference>
<feature type="domain" description="Dynein heavy chain AAA lid" evidence="26">
    <location>
        <begin position="3855"/>
        <end position="3994"/>
    </location>
</feature>
<keyword evidence="8" id="KW-0067">ATP-binding</keyword>
<keyword evidence="13" id="KW-0505">Motor protein</keyword>
<dbReference type="Pfam" id="PF18199">
    <property type="entry name" value="Dynein_C"/>
    <property type="match status" value="1"/>
</dbReference>
<keyword evidence="6" id="KW-0547">Nucleotide-binding</keyword>
<dbReference type="InterPro" id="IPR024743">
    <property type="entry name" value="Dynein_HC_stalk"/>
</dbReference>
<keyword evidence="9" id="KW-0282">Flagellum</keyword>
<evidence type="ECO:0000256" key="13">
    <source>
        <dbReference type="ARBA" id="ARBA00023175"/>
    </source>
</evidence>
<evidence type="ECO:0000256" key="9">
    <source>
        <dbReference type="ARBA" id="ARBA00022846"/>
    </source>
</evidence>
<dbReference type="GO" id="GO:0060271">
    <property type="term" value="P:cilium assembly"/>
    <property type="evidence" value="ECO:0007669"/>
    <property type="project" value="UniProtKB-ARBA"/>
</dbReference>
<dbReference type="Pfam" id="PF12780">
    <property type="entry name" value="AAA_8"/>
    <property type="match status" value="1"/>
</dbReference>
<dbReference type="Gene3D" id="1.10.8.710">
    <property type="match status" value="1"/>
</dbReference>
<evidence type="ECO:0000256" key="12">
    <source>
        <dbReference type="ARBA" id="ARBA00023069"/>
    </source>
</evidence>
<feature type="coiled-coil region" evidence="16">
    <location>
        <begin position="3096"/>
        <end position="3144"/>
    </location>
</feature>
<dbReference type="FunFam" id="1.20.58.1120:FF:000001">
    <property type="entry name" value="dynein heavy chain 2, axonemal"/>
    <property type="match status" value="1"/>
</dbReference>
<keyword evidence="12" id="KW-0969">Cilium</keyword>
<dbReference type="PANTHER" id="PTHR45703:SF1">
    <property type="entry name" value="DYNEINS HEAVY CHAIN"/>
    <property type="match status" value="1"/>
</dbReference>
<evidence type="ECO:0000256" key="3">
    <source>
        <dbReference type="ARBA" id="ARBA00022490"/>
    </source>
</evidence>
<dbReference type="FunFam" id="1.10.8.720:FF:000001">
    <property type="entry name" value="dynein heavy chain 7, axonemal"/>
    <property type="match status" value="1"/>
</dbReference>
<evidence type="ECO:0000256" key="10">
    <source>
        <dbReference type="ARBA" id="ARBA00023017"/>
    </source>
</evidence>
<dbReference type="Gene3D" id="1.10.8.1220">
    <property type="match status" value="1"/>
</dbReference>
<dbReference type="FunFam" id="3.10.490.20:FF:000001">
    <property type="entry name" value="dynein heavy chain 7, axonemal"/>
    <property type="match status" value="1"/>
</dbReference>
<dbReference type="PANTHER" id="PTHR45703">
    <property type="entry name" value="DYNEIN HEAVY CHAIN"/>
    <property type="match status" value="1"/>
</dbReference>
<dbReference type="FunFam" id="3.20.180.20:FF:000003">
    <property type="entry name" value="Dynein heavy chain 12, axonemal"/>
    <property type="match status" value="1"/>
</dbReference>
<comment type="subcellular location">
    <subcellularLocation>
        <location evidence="1">Cytoplasm</location>
        <location evidence="1">Cytoskeleton</location>
        <location evidence="1">Flagellum axoneme</location>
    </subcellularLocation>
</comment>
<evidence type="ECO:0000259" key="18">
    <source>
        <dbReference type="Pfam" id="PF03028"/>
    </source>
</evidence>
<dbReference type="InterPro" id="IPR042219">
    <property type="entry name" value="AAA_lid_11_sf"/>
</dbReference>
<dbReference type="InterPro" id="IPR041228">
    <property type="entry name" value="Dynein_C"/>
</dbReference>
<dbReference type="Gene3D" id="1.20.58.1120">
    <property type="match status" value="1"/>
</dbReference>
<evidence type="ECO:0000256" key="5">
    <source>
        <dbReference type="ARBA" id="ARBA00022737"/>
    </source>
</evidence>
<keyword evidence="10" id="KW-0243">Dynein</keyword>
<comment type="similarity">
    <text evidence="2">Belongs to the dynein heavy chain family.</text>
</comment>
<dbReference type="Pfam" id="PF18198">
    <property type="entry name" value="AAA_lid_11"/>
    <property type="match status" value="1"/>
</dbReference>
<dbReference type="FunFam" id="3.40.50.300:FF:000362">
    <property type="entry name" value="Dynein, axonemal, heavy chain 6"/>
    <property type="match status" value="1"/>
</dbReference>
<feature type="region of interest" description="Disordered" evidence="17">
    <location>
        <begin position="1"/>
        <end position="59"/>
    </location>
</feature>
<feature type="domain" description="Dynein heavy chain C-terminal" evidence="27">
    <location>
        <begin position="4002"/>
        <end position="4307"/>
    </location>
</feature>
<dbReference type="GO" id="GO:0045505">
    <property type="term" value="F:dynein intermediate chain binding"/>
    <property type="evidence" value="ECO:0007669"/>
    <property type="project" value="InterPro"/>
</dbReference>
<dbReference type="Pfam" id="PF12781">
    <property type="entry name" value="AAA_9"/>
    <property type="match status" value="1"/>
</dbReference>
<dbReference type="InterPro" id="IPR026983">
    <property type="entry name" value="DHC"/>
</dbReference>
<dbReference type="InterPro" id="IPR027417">
    <property type="entry name" value="P-loop_NTPase"/>
</dbReference>
<dbReference type="GO" id="GO:0008569">
    <property type="term" value="F:minus-end-directed microtubule motor activity"/>
    <property type="evidence" value="ECO:0007669"/>
    <property type="project" value="InterPro"/>
</dbReference>
<dbReference type="FunFam" id="3.40.50.300:FF:000223">
    <property type="entry name" value="Dynein heavy chain 3, axonemal"/>
    <property type="match status" value="1"/>
</dbReference>
<dbReference type="Gene3D" id="1.20.920.20">
    <property type="match status" value="1"/>
</dbReference>
<dbReference type="Pfam" id="PF12774">
    <property type="entry name" value="AAA_6"/>
    <property type="match status" value="1"/>
</dbReference>
<dbReference type="FunFam" id="3.40.50.300:FF:000044">
    <property type="entry name" value="Dynein heavy chain 5, axonemal"/>
    <property type="match status" value="1"/>
</dbReference>
<dbReference type="InterPro" id="IPR035706">
    <property type="entry name" value="AAA_9"/>
</dbReference>
<evidence type="ECO:0000256" key="8">
    <source>
        <dbReference type="ARBA" id="ARBA00022840"/>
    </source>
</evidence>
<evidence type="ECO:0000259" key="23">
    <source>
        <dbReference type="Pfam" id="PF12781"/>
    </source>
</evidence>
<evidence type="ECO:0000256" key="15">
    <source>
        <dbReference type="ARBA" id="ARBA00023273"/>
    </source>
</evidence>
<feature type="compositionally biased region" description="Polar residues" evidence="17">
    <location>
        <begin position="8"/>
        <end position="17"/>
    </location>
</feature>
<feature type="domain" description="Dynein heavy chain linker" evidence="19">
    <location>
        <begin position="1045"/>
        <end position="1450"/>
    </location>
</feature>
<dbReference type="InterPro" id="IPR042222">
    <property type="entry name" value="Dynein_2_N"/>
</dbReference>
<dbReference type="Gramene" id="Mp3g03630.1">
    <property type="protein sequence ID" value="Mp3g03630.1.cds"/>
    <property type="gene ID" value="Mp3g03630"/>
</dbReference>
<dbReference type="InterPro" id="IPR041589">
    <property type="entry name" value="DNAH3_AAA_lid_1"/>
</dbReference>
<dbReference type="Gene3D" id="3.10.490.20">
    <property type="match status" value="1"/>
</dbReference>
<dbReference type="InterPro" id="IPR013602">
    <property type="entry name" value="Dynein_heavy_linker"/>
</dbReference>
<feature type="domain" description="Dynein heavy chain 3 AAA+ lid" evidence="25">
    <location>
        <begin position="2434"/>
        <end position="2524"/>
    </location>
</feature>
<evidence type="ECO:0000259" key="27">
    <source>
        <dbReference type="Pfam" id="PF18199"/>
    </source>
</evidence>
<dbReference type="FunFam" id="1.20.920.20:FF:000006">
    <property type="entry name" value="Dynein, axonemal, heavy chain 6"/>
    <property type="match status" value="1"/>
</dbReference>
<evidence type="ECO:0000256" key="17">
    <source>
        <dbReference type="SAM" id="MobiDB-lite"/>
    </source>
</evidence>
<feature type="domain" description="Dynein heavy chain region D6 P-loop" evidence="18">
    <location>
        <begin position="3707"/>
        <end position="3820"/>
    </location>
</feature>
<dbReference type="Gene3D" id="1.10.8.720">
    <property type="entry name" value="Region D6 of dynein motor"/>
    <property type="match status" value="1"/>
</dbReference>
<dbReference type="OMA" id="ECMREKK"/>
<evidence type="ECO:0000259" key="25">
    <source>
        <dbReference type="Pfam" id="PF17857"/>
    </source>
</evidence>
<keyword evidence="3" id="KW-0963">Cytoplasm</keyword>
<evidence type="ECO:0000259" key="20">
    <source>
        <dbReference type="Pfam" id="PF12774"/>
    </source>
</evidence>
<dbReference type="GO" id="GO:0005858">
    <property type="term" value="C:axonemal dynein complex"/>
    <property type="evidence" value="ECO:0007669"/>
    <property type="project" value="UniProtKB-ARBA"/>
</dbReference>
<evidence type="ECO:0000313" key="29">
    <source>
        <dbReference type="Proteomes" id="UP000244005"/>
    </source>
</evidence>
<dbReference type="Gene3D" id="1.20.140.100">
    <property type="entry name" value="Dynein heavy chain, N-terminal domain 2"/>
    <property type="match status" value="1"/>
</dbReference>
<dbReference type="EMBL" id="KZ772694">
    <property type="protein sequence ID" value="PTQ44083.1"/>
    <property type="molecule type" value="Genomic_DNA"/>
</dbReference>
<evidence type="ECO:0000259" key="21">
    <source>
        <dbReference type="Pfam" id="PF12777"/>
    </source>
</evidence>
<feature type="compositionally biased region" description="Basic and acidic residues" evidence="17">
    <location>
        <begin position="41"/>
        <end position="53"/>
    </location>
</feature>
<dbReference type="Pfam" id="PF12777">
    <property type="entry name" value="MT"/>
    <property type="match status" value="1"/>
</dbReference>
<keyword evidence="11 16" id="KW-0175">Coiled coil</keyword>
<keyword evidence="4" id="KW-0493">Microtubule</keyword>
<dbReference type="FunFam" id="1.10.8.1220:FF:000001">
    <property type="entry name" value="Dynein axonemal heavy chain 5"/>
    <property type="match status" value="1"/>
</dbReference>
<dbReference type="FunFam" id="1.10.8.710:FF:000004">
    <property type="entry name" value="Dynein axonemal heavy chain 6"/>
    <property type="match status" value="1"/>
</dbReference>
<feature type="domain" description="Dynein heavy chain AAA module D4" evidence="22">
    <location>
        <begin position="2595"/>
        <end position="2853"/>
    </location>
</feature>
<evidence type="ECO:0000259" key="22">
    <source>
        <dbReference type="Pfam" id="PF12780"/>
    </source>
</evidence>
<reference evidence="29" key="1">
    <citation type="journal article" date="2017" name="Cell">
        <title>Insights into land plant evolution garnered from the Marchantia polymorpha genome.</title>
        <authorList>
            <person name="Bowman J.L."/>
            <person name="Kohchi T."/>
            <person name="Yamato K.T."/>
            <person name="Jenkins J."/>
            <person name="Shu S."/>
            <person name="Ishizaki K."/>
            <person name="Yamaoka S."/>
            <person name="Nishihama R."/>
            <person name="Nakamura Y."/>
            <person name="Berger F."/>
            <person name="Adam C."/>
            <person name="Aki S.S."/>
            <person name="Althoff F."/>
            <person name="Araki T."/>
            <person name="Arteaga-Vazquez M.A."/>
            <person name="Balasubrmanian S."/>
            <person name="Barry K."/>
            <person name="Bauer D."/>
            <person name="Boehm C.R."/>
            <person name="Briginshaw L."/>
            <person name="Caballero-Perez J."/>
            <person name="Catarino B."/>
            <person name="Chen F."/>
            <person name="Chiyoda S."/>
            <person name="Chovatia M."/>
            <person name="Davies K.M."/>
            <person name="Delmans M."/>
            <person name="Demura T."/>
            <person name="Dierschke T."/>
            <person name="Dolan L."/>
            <person name="Dorantes-Acosta A.E."/>
            <person name="Eklund D.M."/>
            <person name="Florent S.N."/>
            <person name="Flores-Sandoval E."/>
            <person name="Fujiyama A."/>
            <person name="Fukuzawa H."/>
            <person name="Galik B."/>
            <person name="Grimanelli D."/>
            <person name="Grimwood J."/>
            <person name="Grossniklaus U."/>
            <person name="Hamada T."/>
            <person name="Haseloff J."/>
            <person name="Hetherington A.J."/>
            <person name="Higo A."/>
            <person name="Hirakawa Y."/>
            <person name="Hundley H.N."/>
            <person name="Ikeda Y."/>
            <person name="Inoue K."/>
            <person name="Inoue S.I."/>
            <person name="Ishida S."/>
            <person name="Jia Q."/>
            <person name="Kakita M."/>
            <person name="Kanazawa T."/>
            <person name="Kawai Y."/>
            <person name="Kawashima T."/>
            <person name="Kennedy M."/>
            <person name="Kinose K."/>
            <person name="Kinoshita T."/>
            <person name="Kohara Y."/>
            <person name="Koide E."/>
            <person name="Komatsu K."/>
            <person name="Kopischke S."/>
            <person name="Kubo M."/>
            <person name="Kyozuka J."/>
            <person name="Lagercrantz U."/>
            <person name="Lin S.S."/>
            <person name="Lindquist E."/>
            <person name="Lipzen A.M."/>
            <person name="Lu C.W."/>
            <person name="De Luna E."/>
            <person name="Martienssen R.A."/>
            <person name="Minamino N."/>
            <person name="Mizutani M."/>
            <person name="Mizutani M."/>
            <person name="Mochizuki N."/>
            <person name="Monte I."/>
            <person name="Mosher R."/>
            <person name="Nagasaki H."/>
            <person name="Nakagami H."/>
            <person name="Naramoto S."/>
            <person name="Nishitani K."/>
            <person name="Ohtani M."/>
            <person name="Okamoto T."/>
            <person name="Okumura M."/>
            <person name="Phillips J."/>
            <person name="Pollak B."/>
            <person name="Reinders A."/>
            <person name="Rovekamp M."/>
            <person name="Sano R."/>
            <person name="Sawa S."/>
            <person name="Schmid M.W."/>
            <person name="Shirakawa M."/>
            <person name="Solano R."/>
            <person name="Spunde A."/>
            <person name="Suetsugu N."/>
            <person name="Sugano S."/>
            <person name="Sugiyama A."/>
            <person name="Sun R."/>
            <person name="Suzuki Y."/>
            <person name="Takenaka M."/>
            <person name="Takezawa D."/>
            <person name="Tomogane H."/>
            <person name="Tsuzuki M."/>
            <person name="Ueda T."/>
            <person name="Umeda M."/>
            <person name="Ward J.M."/>
            <person name="Watanabe Y."/>
            <person name="Yazaki K."/>
            <person name="Yokoyama R."/>
            <person name="Yoshitake Y."/>
            <person name="Yotsui I."/>
            <person name="Zachgo S."/>
            <person name="Schmutz J."/>
        </authorList>
    </citation>
    <scope>NUCLEOTIDE SEQUENCE [LARGE SCALE GENOMIC DNA]</scope>
    <source>
        <strain evidence="29">Tak-1</strain>
    </source>
</reference>
<dbReference type="InterPro" id="IPR042228">
    <property type="entry name" value="Dynein_linker_3"/>
</dbReference>